<dbReference type="InterPro" id="IPR018556">
    <property type="entry name" value="SPIN90/Ldb17_LRD"/>
</dbReference>
<dbReference type="InParanoid" id="B0XIU5"/>
<feature type="compositionally biased region" description="Polar residues" evidence="3">
    <location>
        <begin position="329"/>
        <end position="341"/>
    </location>
</feature>
<feature type="region of interest" description="Disordered" evidence="3">
    <location>
        <begin position="252"/>
        <end position="371"/>
    </location>
</feature>
<organism>
    <name type="scientific">Culex quinquefasciatus</name>
    <name type="common">Southern house mosquito</name>
    <name type="synonym">Culex pungens</name>
    <dbReference type="NCBI Taxonomy" id="7176"/>
    <lineage>
        <taxon>Eukaryota</taxon>
        <taxon>Metazoa</taxon>
        <taxon>Ecdysozoa</taxon>
        <taxon>Arthropoda</taxon>
        <taxon>Hexapoda</taxon>
        <taxon>Insecta</taxon>
        <taxon>Pterygota</taxon>
        <taxon>Neoptera</taxon>
        <taxon>Endopterygota</taxon>
        <taxon>Diptera</taxon>
        <taxon>Nematocera</taxon>
        <taxon>Culicoidea</taxon>
        <taxon>Culicidae</taxon>
        <taxon>Culicinae</taxon>
        <taxon>Culicini</taxon>
        <taxon>Culex</taxon>
        <taxon>Culex</taxon>
    </lineage>
</organism>
<dbReference type="InterPro" id="IPR035514">
    <property type="entry name" value="SPIN90_SH3"/>
</dbReference>
<dbReference type="OMA" id="CFARIFC"/>
<proteinExistence type="predicted"/>
<feature type="domain" description="SH3" evidence="4">
    <location>
        <begin position="10"/>
        <end position="72"/>
    </location>
</feature>
<dbReference type="Gene3D" id="2.30.30.40">
    <property type="entry name" value="SH3 Domains"/>
    <property type="match status" value="1"/>
</dbReference>
<feature type="region of interest" description="Disordered" evidence="3">
    <location>
        <begin position="200"/>
        <end position="238"/>
    </location>
</feature>
<gene>
    <name evidence="6" type="primary">6053494</name>
    <name evidence="5" type="ORF">CpipJ_CPIJ019280</name>
</gene>
<evidence type="ECO:0000256" key="3">
    <source>
        <dbReference type="SAM" id="MobiDB-lite"/>
    </source>
</evidence>
<reference evidence="5" key="1">
    <citation type="submission" date="2007-03" db="EMBL/GenBank/DDBJ databases">
        <title>Annotation of Culex pipiens quinquefasciatus.</title>
        <authorList>
            <consortium name="The Broad Institute Genome Sequencing Platform"/>
            <person name="Atkinson P.W."/>
            <person name="Hemingway J."/>
            <person name="Christensen B.M."/>
            <person name="Higgs S."/>
            <person name="Kodira C."/>
            <person name="Hannick L."/>
            <person name="Megy K."/>
            <person name="O'Leary S."/>
            <person name="Pearson M."/>
            <person name="Haas B.J."/>
            <person name="Mauceli E."/>
            <person name="Wortman J.R."/>
            <person name="Lee N.H."/>
            <person name="Guigo R."/>
            <person name="Stanke M."/>
            <person name="Alvarado L."/>
            <person name="Amedeo P."/>
            <person name="Antoine C.H."/>
            <person name="Arensburger P."/>
            <person name="Bidwell S.L."/>
            <person name="Crawford M."/>
            <person name="Camaro F."/>
            <person name="Devon K."/>
            <person name="Engels R."/>
            <person name="Hammond M."/>
            <person name="Howarth C."/>
            <person name="Koehrsen M."/>
            <person name="Lawson D."/>
            <person name="Montgomery P."/>
            <person name="Nene V."/>
            <person name="Nusbaum C."/>
            <person name="Puiu D."/>
            <person name="Romero-Severson J."/>
            <person name="Severson D.W."/>
            <person name="Shumway M."/>
            <person name="Sisk P."/>
            <person name="Stolte C."/>
            <person name="Zeng Q."/>
            <person name="Eisenstadt E."/>
            <person name="Fraser-Liggett C."/>
            <person name="Strausberg R."/>
            <person name="Galagan J."/>
            <person name="Birren B."/>
            <person name="Collins F.H."/>
        </authorList>
    </citation>
    <scope>NUCLEOTIDE SEQUENCE [LARGE SCALE GENOMIC DNA]</scope>
    <source>
        <strain evidence="5">JHB</strain>
    </source>
</reference>
<evidence type="ECO:0000259" key="4">
    <source>
        <dbReference type="PROSITE" id="PS50002"/>
    </source>
</evidence>
<evidence type="ECO:0000256" key="2">
    <source>
        <dbReference type="PROSITE-ProRule" id="PRU00192"/>
    </source>
</evidence>
<keyword evidence="1 2" id="KW-0728">SH3 domain</keyword>
<dbReference type="CDD" id="cd11849">
    <property type="entry name" value="SH3_SPIN90"/>
    <property type="match status" value="1"/>
</dbReference>
<dbReference type="OrthoDB" id="445362at2759"/>
<evidence type="ECO:0000313" key="5">
    <source>
        <dbReference type="EMBL" id="EDS29686.1"/>
    </source>
</evidence>
<dbReference type="eggNOG" id="KOG4035">
    <property type="taxonomic scope" value="Eukaryota"/>
</dbReference>
<dbReference type="GO" id="GO:0071933">
    <property type="term" value="F:Arp2/3 complex binding"/>
    <property type="evidence" value="ECO:0007669"/>
    <property type="project" value="TreeGrafter"/>
</dbReference>
<dbReference type="PROSITE" id="PS50002">
    <property type="entry name" value="SH3"/>
    <property type="match status" value="1"/>
</dbReference>
<reference evidence="6" key="2">
    <citation type="submission" date="2020-05" db="UniProtKB">
        <authorList>
            <consortium name="EnsemblMetazoa"/>
        </authorList>
    </citation>
    <scope>IDENTIFICATION</scope>
    <source>
        <strain evidence="6">JHB</strain>
    </source>
</reference>
<dbReference type="InterPro" id="IPR001452">
    <property type="entry name" value="SH3_domain"/>
</dbReference>
<dbReference type="SMART" id="SM00326">
    <property type="entry name" value="SH3"/>
    <property type="match status" value="1"/>
</dbReference>
<dbReference type="InterPro" id="IPR016024">
    <property type="entry name" value="ARM-type_fold"/>
</dbReference>
<dbReference type="EnsemblMetazoa" id="CPIJ019280-RA">
    <property type="protein sequence ID" value="CPIJ019280-PA"/>
    <property type="gene ID" value="CPIJ019280"/>
</dbReference>
<dbReference type="KEGG" id="cqu:CpipJ_CPIJ019280"/>
<dbReference type="STRING" id="7176.B0XIU5"/>
<feature type="compositionally biased region" description="Basic and acidic residues" evidence="3">
    <location>
        <begin position="342"/>
        <end position="353"/>
    </location>
</feature>
<name>B0XIU5_CULQU</name>
<dbReference type="InterPro" id="IPR036028">
    <property type="entry name" value="SH3-like_dom_sf"/>
</dbReference>
<accession>B0XIU5</accession>
<dbReference type="Pfam" id="PF00018">
    <property type="entry name" value="SH3_1"/>
    <property type="match status" value="1"/>
</dbReference>
<dbReference type="AlphaFoldDB" id="B0XIU5"/>
<feature type="compositionally biased region" description="Low complexity" evidence="3">
    <location>
        <begin position="270"/>
        <end position="302"/>
    </location>
</feature>
<evidence type="ECO:0000256" key="1">
    <source>
        <dbReference type="ARBA" id="ARBA00022443"/>
    </source>
</evidence>
<dbReference type="FunCoup" id="B0XIU5">
    <property type="interactions" value="60"/>
</dbReference>
<dbReference type="Pfam" id="PF09431">
    <property type="entry name" value="SPIN90_LRD"/>
    <property type="match status" value="1"/>
</dbReference>
<keyword evidence="7" id="KW-1185">Reference proteome</keyword>
<dbReference type="VEuPathDB" id="VectorBase:CPIJ019280"/>
<dbReference type="Proteomes" id="UP000002320">
    <property type="component" value="Unassembled WGS sequence"/>
</dbReference>
<protein>
    <submittedName>
        <fullName evidence="5 6">SH3 adapter protein SPIN90</fullName>
    </submittedName>
</protein>
<feature type="compositionally biased region" description="Low complexity" evidence="3">
    <location>
        <begin position="203"/>
        <end position="213"/>
    </location>
</feature>
<dbReference type="EMBL" id="DS233381">
    <property type="protein sequence ID" value="EDS29686.1"/>
    <property type="molecule type" value="Genomic_DNA"/>
</dbReference>
<dbReference type="GO" id="GO:0006897">
    <property type="term" value="P:endocytosis"/>
    <property type="evidence" value="ECO:0007669"/>
    <property type="project" value="TreeGrafter"/>
</dbReference>
<sequence length="782" mass="88268">MGDNLLNEAESFEMLKALYDFTAVYPKTISFDEGEYFILHQTSARQRNWWQVVSMKGNIGFVPSNYVMKLKVDIANIASVDDKRLRALPSVGKATRASRDASSKLFHFHVPFARSRNNAVDPNFLNGFLESSIESLRMSTDKEINGIINREELIDRLVEKQRKIEKMLKFESSDSDSEPVPVKMGNGSVKHLEDYPCNNCTEPVSSHSSGSEPPRSPVAVKHEKLTKKSQSSPAVGVANSVPQFVQESPSMSVLSSKLNQDEPLTPTAQENSVVSEVSETETTNTATTTTTTTTSDEITAISRGDEEIAKTEPSAEPEAQTDHEMEAEITNNDDMTASENEPQPKESSAKEPTSDPDTIAESHNLNDVPLSKIEPQDVYQVVEAIRTNTSLSHEMACVALRVVLSELEPLLPQPIVKHLEPIAVHLTAPLDVPDALLAQTHDAQRLRVIFNGLSECKNDSEQRTWMLHEDEADISRYLSELISILTHADPKICRNEMAVDHYQSVINLVLYYQMETRWSIRKLLLEAFKAMCHLDYTTVDILLGSVLPLEIVQDMISNARNVEKLQELANMLIIVFSIGRRMPINQQEHLRSDFIIFLLNIIETPPDTDVHGVLPDTMINLILSFNLQFDNFTENVVLEAMEQIKTAKTFTEKILVLINREEDPVHTLKHTPAHINPVLKMLVDLFSRPETASIFYSNDQSVLIDILVRQLSDLSAGEPIRKWYLELCRKIVRNTSYADHQHRKQDLMKIFTRIFCEETECSAGDQQIVREIANEFPQIFKA</sequence>
<evidence type="ECO:0000313" key="7">
    <source>
        <dbReference type="Proteomes" id="UP000002320"/>
    </source>
</evidence>
<dbReference type="HOGENOM" id="CLU_012978_0_0_1"/>
<evidence type="ECO:0000313" key="6">
    <source>
        <dbReference type="EnsemblMetazoa" id="CPIJ019280-PA"/>
    </source>
</evidence>
<dbReference type="SUPFAM" id="SSF50044">
    <property type="entry name" value="SH3-domain"/>
    <property type="match status" value="1"/>
</dbReference>
<dbReference type="PANTHER" id="PTHR13357">
    <property type="entry name" value="SH3 ADAPTER PROTEIN SPIN90 NCK INTERACTING PROTEIN WITH SH3 DOMAIN"/>
    <property type="match status" value="1"/>
</dbReference>
<dbReference type="PANTHER" id="PTHR13357:SF1">
    <property type="entry name" value="NCK-INTERACTING PROTEIN WITH SH3 DOMAIN"/>
    <property type="match status" value="1"/>
</dbReference>
<dbReference type="VEuPathDB" id="VectorBase:CQUJHB013493"/>
<dbReference type="SUPFAM" id="SSF48371">
    <property type="entry name" value="ARM repeat"/>
    <property type="match status" value="1"/>
</dbReference>
<dbReference type="InterPro" id="IPR030125">
    <property type="entry name" value="SPIN90/Ldb17"/>
</dbReference>